<keyword evidence="3" id="KW-0677">Repeat</keyword>
<dbReference type="AlphaFoldDB" id="A0A0N5AQW9"/>
<evidence type="ECO:0000256" key="5">
    <source>
        <dbReference type="ARBA" id="ARBA00023273"/>
    </source>
</evidence>
<keyword evidence="5" id="KW-0966">Cell projection</keyword>
<dbReference type="PANTHER" id="PTHR14781:SF0">
    <property type="entry name" value="INTRAFLAGELLAR TRANSPORT PROTEIN 56"/>
    <property type="match status" value="1"/>
</dbReference>
<dbReference type="InterPro" id="IPR011990">
    <property type="entry name" value="TPR-like_helical_dom_sf"/>
</dbReference>
<evidence type="ECO:0000256" key="2">
    <source>
        <dbReference type="ARBA" id="ARBA00007834"/>
    </source>
</evidence>
<organism evidence="6 7">
    <name type="scientific">Syphacia muris</name>
    <dbReference type="NCBI Taxonomy" id="451379"/>
    <lineage>
        <taxon>Eukaryota</taxon>
        <taxon>Metazoa</taxon>
        <taxon>Ecdysozoa</taxon>
        <taxon>Nematoda</taxon>
        <taxon>Chromadorea</taxon>
        <taxon>Rhabditida</taxon>
        <taxon>Spirurina</taxon>
        <taxon>Oxyuridomorpha</taxon>
        <taxon>Oxyuroidea</taxon>
        <taxon>Oxyuridae</taxon>
        <taxon>Syphacia</taxon>
    </lineage>
</organism>
<dbReference type="InterPro" id="IPR030511">
    <property type="entry name" value="TTC26"/>
</dbReference>
<dbReference type="GO" id="GO:0030992">
    <property type="term" value="C:intraciliary transport particle B"/>
    <property type="evidence" value="ECO:0007669"/>
    <property type="project" value="TreeGrafter"/>
</dbReference>
<accession>A0A0N5AQW9</accession>
<dbReference type="GO" id="GO:0035735">
    <property type="term" value="P:intraciliary transport involved in cilium assembly"/>
    <property type="evidence" value="ECO:0007669"/>
    <property type="project" value="TreeGrafter"/>
</dbReference>
<dbReference type="Proteomes" id="UP000046393">
    <property type="component" value="Unplaced"/>
</dbReference>
<reference evidence="7" key="1">
    <citation type="submission" date="2017-02" db="UniProtKB">
        <authorList>
            <consortium name="WormBaseParasite"/>
        </authorList>
    </citation>
    <scope>IDENTIFICATION</scope>
</reference>
<evidence type="ECO:0000256" key="4">
    <source>
        <dbReference type="ARBA" id="ARBA00022803"/>
    </source>
</evidence>
<dbReference type="PANTHER" id="PTHR14781">
    <property type="entry name" value="INTRAFLAGELLAR TRANSPORT PROTEIN 56"/>
    <property type="match status" value="1"/>
</dbReference>
<comment type="subcellular location">
    <subcellularLocation>
        <location evidence="1">Cell projection</location>
        <location evidence="1">Cilium</location>
    </subcellularLocation>
</comment>
<name>A0A0N5AQW9_9BILA</name>
<dbReference type="GO" id="GO:0035720">
    <property type="term" value="P:intraciliary anterograde transport"/>
    <property type="evidence" value="ECO:0007669"/>
    <property type="project" value="TreeGrafter"/>
</dbReference>
<proteinExistence type="inferred from homology"/>
<dbReference type="Gene3D" id="1.25.40.10">
    <property type="entry name" value="Tetratricopeptide repeat domain"/>
    <property type="match status" value="3"/>
</dbReference>
<keyword evidence="6" id="KW-1185">Reference proteome</keyword>
<comment type="similarity">
    <text evidence="2">Belongs to the IFT56 family.</text>
</comment>
<dbReference type="WBParaSite" id="SMUV_0000709601-mRNA-1">
    <property type="protein sequence ID" value="SMUV_0000709601-mRNA-1"/>
    <property type="gene ID" value="SMUV_0000709601"/>
</dbReference>
<dbReference type="GO" id="GO:0097546">
    <property type="term" value="C:ciliary base"/>
    <property type="evidence" value="ECO:0007669"/>
    <property type="project" value="TreeGrafter"/>
</dbReference>
<dbReference type="GO" id="GO:0120170">
    <property type="term" value="F:intraciliary transport particle B binding"/>
    <property type="evidence" value="ECO:0007669"/>
    <property type="project" value="TreeGrafter"/>
</dbReference>
<evidence type="ECO:0000313" key="6">
    <source>
        <dbReference type="Proteomes" id="UP000046393"/>
    </source>
</evidence>
<sequence>MNKLDIWGDDEVRSDNSQNSRSVIGIARLYYKIKGLNDVETKERGFECLLSKFFHSKSRINGETEAASSGIAAQSGTITELDNLLSKRDYTGAISLFEFHKREGKNDVSTDLWMSYCAFHAGQYSKAVQVYEDLIATKEAYPPETEIFLACAYYFLNQLEKAKQHAEQGYYCPKIPLRNRLLLHIYNKLGDEANVKKCHSELCDTNEDVLSLAAIHFQRSHYQEALDSYKKLLSESKHFLALNVYLALCYYKLEYYDVALWTDPDSVGFRAEASSLSLCTVASPKPINITRIKDTIQLYLSQFPDSPFAINVQACARYRLYNSKAADRELLRVVFHDGDGALITLPSLVNEIPESRLNLIKFHLQRDTVAGRQAMASAHFLLNQLDEALIYLDSIKEYFEDDDVFSYNYGQVLLANNRSAEAEDVLQRISDPLVRKRFVYTMCLVRCYCENGKGDLAWALCSKLKHSDGLTKVYEVIANECYKAGDYYHSALAFDALCQLQSDEEFWNGKKNAIFGIIRNVMDATLPK</sequence>
<evidence type="ECO:0000256" key="3">
    <source>
        <dbReference type="ARBA" id="ARBA00022737"/>
    </source>
</evidence>
<evidence type="ECO:0000256" key="1">
    <source>
        <dbReference type="ARBA" id="ARBA00004138"/>
    </source>
</evidence>
<keyword evidence="4" id="KW-0802">TPR repeat</keyword>
<dbReference type="GO" id="GO:0036064">
    <property type="term" value="C:ciliary basal body"/>
    <property type="evidence" value="ECO:0007669"/>
    <property type="project" value="TreeGrafter"/>
</dbReference>
<dbReference type="STRING" id="451379.A0A0N5AQW9"/>
<protein>
    <submittedName>
        <fullName evidence="7">Intraflagellar transport protein 56</fullName>
    </submittedName>
</protein>
<dbReference type="SUPFAM" id="SSF48452">
    <property type="entry name" value="TPR-like"/>
    <property type="match status" value="1"/>
</dbReference>
<evidence type="ECO:0000313" key="7">
    <source>
        <dbReference type="WBParaSite" id="SMUV_0000709601-mRNA-1"/>
    </source>
</evidence>